<evidence type="ECO:0000313" key="2">
    <source>
        <dbReference type="EMBL" id="QVV89220.1"/>
    </source>
</evidence>
<dbReference type="InterPro" id="IPR015424">
    <property type="entry name" value="PyrdxlP-dep_Trfase"/>
</dbReference>
<dbReference type="PANTHER" id="PTHR30244">
    <property type="entry name" value="TRANSAMINASE"/>
    <property type="match status" value="1"/>
</dbReference>
<name>A0A8E7EK77_9EURY</name>
<dbReference type="NCBIfam" id="TIGR03588">
    <property type="entry name" value="PseC"/>
    <property type="match status" value="1"/>
</dbReference>
<dbReference type="InterPro" id="IPR000653">
    <property type="entry name" value="DegT/StrS_aminotransferase"/>
</dbReference>
<protein>
    <submittedName>
        <fullName evidence="2">UDP-4-amino-4, 6-dideoxy-N-acetyl-beta-L-altrosamine transaminase</fullName>
        <ecNumber evidence="2">2.6.1.92</ecNumber>
    </submittedName>
</protein>
<dbReference type="Pfam" id="PF01041">
    <property type="entry name" value="DegT_DnrJ_EryC1"/>
    <property type="match status" value="1"/>
</dbReference>
<dbReference type="EC" id="2.6.1.92" evidence="2"/>
<keyword evidence="2" id="KW-0032">Aminotransferase</keyword>
<dbReference type="Gene3D" id="3.40.640.10">
    <property type="entry name" value="Type I PLP-dependent aspartate aminotransferase-like (Major domain)"/>
    <property type="match status" value="1"/>
</dbReference>
<dbReference type="PANTHER" id="PTHR30244:SF34">
    <property type="entry name" value="DTDP-4-AMINO-4,6-DIDEOXYGALACTOSE TRANSAMINASE"/>
    <property type="match status" value="1"/>
</dbReference>
<keyword evidence="2" id="KW-0808">Transferase</keyword>
<dbReference type="EMBL" id="CP075546">
    <property type="protein sequence ID" value="QVV89220.1"/>
    <property type="molecule type" value="Genomic_DNA"/>
</dbReference>
<dbReference type="GO" id="GO:0000271">
    <property type="term" value="P:polysaccharide biosynthetic process"/>
    <property type="evidence" value="ECO:0007669"/>
    <property type="project" value="TreeGrafter"/>
</dbReference>
<dbReference type="InterPro" id="IPR015421">
    <property type="entry name" value="PyrdxlP-dep_Trfase_major"/>
</dbReference>
<dbReference type="CDD" id="cd00616">
    <property type="entry name" value="AHBA_syn"/>
    <property type="match status" value="1"/>
</dbReference>
<accession>A0A8E7EK77</accession>
<organism evidence="2 3">
    <name type="scientific">Methanospirillum purgamenti</name>
    <dbReference type="NCBI Taxonomy" id="2834276"/>
    <lineage>
        <taxon>Archaea</taxon>
        <taxon>Methanobacteriati</taxon>
        <taxon>Methanobacteriota</taxon>
        <taxon>Stenosarchaea group</taxon>
        <taxon>Methanomicrobia</taxon>
        <taxon>Methanomicrobiales</taxon>
        <taxon>Methanospirillaceae</taxon>
        <taxon>Methanospirillum</taxon>
    </lineage>
</organism>
<dbReference type="InterPro" id="IPR020026">
    <property type="entry name" value="PseC"/>
</dbReference>
<evidence type="ECO:0000256" key="1">
    <source>
        <dbReference type="RuleBase" id="RU004508"/>
    </source>
</evidence>
<dbReference type="KEGG" id="mrtj:KHC33_01400"/>
<comment type="similarity">
    <text evidence="1">Belongs to the DegT/DnrJ/EryC1 family.</text>
</comment>
<dbReference type="GeneID" id="65095798"/>
<reference evidence="2 3" key="1">
    <citation type="submission" date="2021-05" db="EMBL/GenBank/DDBJ databases">
        <title>A novel Methanospirillum isolate from a pyrite-forming mixed culture.</title>
        <authorList>
            <person name="Bunk B."/>
            <person name="Sproer C."/>
            <person name="Spring S."/>
            <person name="Pester M."/>
        </authorList>
    </citation>
    <scope>NUCLEOTIDE SEQUENCE [LARGE SCALE GENOMIC DNA]</scope>
    <source>
        <strain evidence="2 3">J.3.6.1-F.2.7.3</strain>
    </source>
</reference>
<dbReference type="SUPFAM" id="SSF53383">
    <property type="entry name" value="PLP-dependent transferases"/>
    <property type="match status" value="1"/>
</dbReference>
<dbReference type="PIRSF" id="PIRSF000390">
    <property type="entry name" value="PLP_StrS"/>
    <property type="match status" value="1"/>
</dbReference>
<dbReference type="Proteomes" id="UP000680656">
    <property type="component" value="Chromosome"/>
</dbReference>
<gene>
    <name evidence="2" type="primary">pseC</name>
    <name evidence="2" type="ORF">KHC33_01400</name>
</gene>
<evidence type="ECO:0000313" key="3">
    <source>
        <dbReference type="Proteomes" id="UP000680656"/>
    </source>
</evidence>
<sequence length="391" mass="43805">MIPYGRQDIIQEDIDSVISILKSDFITQGPVVPKFEKAVVSKVHAKHAIAVNSGTSALHIACLALGLGPGDWLWTVPNTFVASANCGRYCGANIDFVDVDPETWNMSATKLSAKLEEAREKKCLPKVVVPVHFAGQPTEQEKIWDLSKKYGFRILEDASHSIGASRNGEPVGSCRWSDITVFSFHPVKIITTAEGGMALTNDNELAQLMTLYRSHGITRDPDHLLSPSPGPWYYEQQMLGFNYRMTDIQAGLGLSQLQRLDSYVARRNYLAKKYSESLQGLPIQLPSIDAKNISAFHLFVIRLKLDELLPTRTEIFLQLQSKGIGVNVHYMPVYMQPYYQKLGFSKGQFPEADKYAEDVITLPLFPLMTDNEQEIVIKSLTEILTGVRRIR</sequence>
<dbReference type="RefSeq" id="WP_214420020.1">
    <property type="nucleotide sequence ID" value="NZ_CP075546.1"/>
</dbReference>
<keyword evidence="3" id="KW-1185">Reference proteome</keyword>
<dbReference type="GO" id="GO:0008483">
    <property type="term" value="F:transaminase activity"/>
    <property type="evidence" value="ECO:0007669"/>
    <property type="project" value="UniProtKB-KW"/>
</dbReference>
<keyword evidence="1" id="KW-0663">Pyridoxal phosphate</keyword>
<dbReference type="InterPro" id="IPR015422">
    <property type="entry name" value="PyrdxlP-dep_Trfase_small"/>
</dbReference>
<dbReference type="AlphaFoldDB" id="A0A8E7EK77"/>
<proteinExistence type="inferred from homology"/>
<dbReference type="GO" id="GO:0030170">
    <property type="term" value="F:pyridoxal phosphate binding"/>
    <property type="evidence" value="ECO:0007669"/>
    <property type="project" value="TreeGrafter"/>
</dbReference>
<dbReference type="Gene3D" id="3.90.1150.10">
    <property type="entry name" value="Aspartate Aminotransferase, domain 1"/>
    <property type="match status" value="1"/>
</dbReference>